<gene>
    <name evidence="8" type="ORF">GCM10009123_19330</name>
</gene>
<dbReference type="Proteomes" id="UP001501221">
    <property type="component" value="Unassembled WGS sequence"/>
</dbReference>
<keyword evidence="5 7" id="KW-1133">Transmembrane helix</keyword>
<evidence type="ECO:0008006" key="10">
    <source>
        <dbReference type="Google" id="ProtNLM"/>
    </source>
</evidence>
<evidence type="ECO:0000313" key="8">
    <source>
        <dbReference type="EMBL" id="GAA0212220.1"/>
    </source>
</evidence>
<dbReference type="PANTHER" id="PTHR33452">
    <property type="entry name" value="OXIDOREDUCTASE CATD-RELATED"/>
    <property type="match status" value="1"/>
</dbReference>
<evidence type="ECO:0000313" key="9">
    <source>
        <dbReference type="Proteomes" id="UP001501221"/>
    </source>
</evidence>
<evidence type="ECO:0000256" key="3">
    <source>
        <dbReference type="ARBA" id="ARBA00022475"/>
    </source>
</evidence>
<dbReference type="EMBL" id="BAAAFM010000008">
    <property type="protein sequence ID" value="GAA0212220.1"/>
    <property type="molecule type" value="Genomic_DNA"/>
</dbReference>
<evidence type="ECO:0000256" key="1">
    <source>
        <dbReference type="ARBA" id="ARBA00004651"/>
    </source>
</evidence>
<feature type="transmembrane region" description="Helical" evidence="7">
    <location>
        <begin position="48"/>
        <end position="70"/>
    </location>
</feature>
<accession>A0ABN0T4R0</accession>
<feature type="transmembrane region" description="Helical" evidence="7">
    <location>
        <begin position="20"/>
        <end position="41"/>
    </location>
</feature>
<comment type="subcellular location">
    <subcellularLocation>
        <location evidence="1">Cell membrane</location>
        <topology evidence="1">Multi-pass membrane protein</topology>
    </subcellularLocation>
</comment>
<keyword evidence="9" id="KW-1185">Reference proteome</keyword>
<sequence length="85" mass="9133">MKIMIFTIPGTVGYFESIGYPAIIAHLTIWGEVLGGAAMIVGFHTRIVALLSLPILLGAAWTHMANGWVFSSEGGGWEFPVLVVM</sequence>
<keyword evidence="6 7" id="KW-0472">Membrane</keyword>
<comment type="caution">
    <text evidence="8">The sequence shown here is derived from an EMBL/GenBank/DDBJ whole genome shotgun (WGS) entry which is preliminary data.</text>
</comment>
<keyword evidence="3" id="KW-1003">Cell membrane</keyword>
<evidence type="ECO:0000256" key="2">
    <source>
        <dbReference type="ARBA" id="ARBA00006679"/>
    </source>
</evidence>
<organism evidence="8 9">
    <name type="scientific">Kangiella japonica</name>
    <dbReference type="NCBI Taxonomy" id="647384"/>
    <lineage>
        <taxon>Bacteria</taxon>
        <taxon>Pseudomonadati</taxon>
        <taxon>Pseudomonadota</taxon>
        <taxon>Gammaproteobacteria</taxon>
        <taxon>Kangiellales</taxon>
        <taxon>Kangiellaceae</taxon>
        <taxon>Kangiella</taxon>
    </lineage>
</organism>
<proteinExistence type="inferred from homology"/>
<evidence type="ECO:0000256" key="6">
    <source>
        <dbReference type="ARBA" id="ARBA00023136"/>
    </source>
</evidence>
<dbReference type="InterPro" id="IPR051907">
    <property type="entry name" value="DoxX-like_oxidoreductase"/>
</dbReference>
<dbReference type="PANTHER" id="PTHR33452:SF1">
    <property type="entry name" value="INNER MEMBRANE PROTEIN YPHA-RELATED"/>
    <property type="match status" value="1"/>
</dbReference>
<evidence type="ECO:0000256" key="4">
    <source>
        <dbReference type="ARBA" id="ARBA00022692"/>
    </source>
</evidence>
<dbReference type="Pfam" id="PF07681">
    <property type="entry name" value="DoxX"/>
    <property type="match status" value="1"/>
</dbReference>
<dbReference type="InterPro" id="IPR032808">
    <property type="entry name" value="DoxX"/>
</dbReference>
<comment type="similarity">
    <text evidence="2">Belongs to the DoxX family.</text>
</comment>
<evidence type="ECO:0000256" key="7">
    <source>
        <dbReference type="SAM" id="Phobius"/>
    </source>
</evidence>
<protein>
    <recommendedName>
        <fullName evidence="10">DoxX family protein</fullName>
    </recommendedName>
</protein>
<name>A0ABN0T4R0_9GAMM</name>
<keyword evidence="4 7" id="KW-0812">Transmembrane</keyword>
<evidence type="ECO:0000256" key="5">
    <source>
        <dbReference type="ARBA" id="ARBA00022989"/>
    </source>
</evidence>
<reference evidence="8 9" key="1">
    <citation type="journal article" date="2019" name="Int. J. Syst. Evol. Microbiol.">
        <title>The Global Catalogue of Microorganisms (GCM) 10K type strain sequencing project: providing services to taxonomists for standard genome sequencing and annotation.</title>
        <authorList>
            <consortium name="The Broad Institute Genomics Platform"/>
            <consortium name="The Broad Institute Genome Sequencing Center for Infectious Disease"/>
            <person name="Wu L."/>
            <person name="Ma J."/>
        </authorList>
    </citation>
    <scope>NUCLEOTIDE SEQUENCE [LARGE SCALE GENOMIC DNA]</scope>
    <source>
        <strain evidence="8 9">JCM 16211</strain>
    </source>
</reference>